<dbReference type="RefSeq" id="WP_072712304.1">
    <property type="nucleotide sequence ID" value="NZ_CP016796.1"/>
</dbReference>
<evidence type="ECO:0000256" key="10">
    <source>
        <dbReference type="ARBA" id="ARBA00023209"/>
    </source>
</evidence>
<feature type="domain" description="PLD phosphodiesterase" evidence="14">
    <location>
        <begin position="391"/>
        <end position="418"/>
    </location>
</feature>
<dbReference type="InterPro" id="IPR001736">
    <property type="entry name" value="PLipase_D/transphosphatidylase"/>
</dbReference>
<evidence type="ECO:0000256" key="7">
    <source>
        <dbReference type="ARBA" id="ARBA00022989"/>
    </source>
</evidence>
<evidence type="ECO:0000256" key="12">
    <source>
        <dbReference type="NCBIfam" id="TIGR04265"/>
    </source>
</evidence>
<evidence type="ECO:0000256" key="6">
    <source>
        <dbReference type="ARBA" id="ARBA00022737"/>
    </source>
</evidence>
<dbReference type="EMBL" id="CP016796">
    <property type="protein sequence ID" value="API86795.1"/>
    <property type="molecule type" value="Genomic_DNA"/>
</dbReference>
<accession>A0A1L4BSI3</accession>
<dbReference type="PROSITE" id="PS50035">
    <property type="entry name" value="PLD"/>
    <property type="match status" value="2"/>
</dbReference>
<dbReference type="InterPro" id="IPR022924">
    <property type="entry name" value="Cardiolipin_synthase"/>
</dbReference>
<keyword evidence="6" id="KW-0677">Repeat</keyword>
<evidence type="ECO:0000256" key="8">
    <source>
        <dbReference type="ARBA" id="ARBA00023098"/>
    </source>
</evidence>
<dbReference type="Proteomes" id="UP000184222">
    <property type="component" value="Chromosome"/>
</dbReference>
<evidence type="ECO:0000256" key="1">
    <source>
        <dbReference type="ARBA" id="ARBA00004651"/>
    </source>
</evidence>
<reference evidence="15 16" key="1">
    <citation type="journal article" date="2016" name="Appl. Environ. Microbiol.">
        <title>Whole genome relationships among Francisella bacteria of diverse origin define new species and provide specific regions for detection.</title>
        <authorList>
            <person name="Challacombe J.F."/>
            <person name="Petersen J.M."/>
            <person name="Gallegos-Graves V."/>
            <person name="Hodge D."/>
            <person name="Pillai S."/>
            <person name="Kuske C.R."/>
        </authorList>
    </citation>
    <scope>NUCLEOTIDE SEQUENCE [LARGE SCALE GENOMIC DNA]</scope>
    <source>
        <strain evidence="16">TX07-7310</strain>
    </source>
</reference>
<keyword evidence="3" id="KW-0444">Lipid biosynthesis</keyword>
<keyword evidence="7 13" id="KW-1133">Transmembrane helix</keyword>
<keyword evidence="10" id="KW-0594">Phospholipid biosynthesis</keyword>
<dbReference type="CDD" id="cd09162">
    <property type="entry name" value="PLDc_CLS_unchar1_2"/>
    <property type="match status" value="1"/>
</dbReference>
<dbReference type="AlphaFoldDB" id="A0A1L4BSI3"/>
<dbReference type="NCBIfam" id="TIGR04265">
    <property type="entry name" value="bac_cardiolipin"/>
    <property type="match status" value="1"/>
</dbReference>
<dbReference type="Pfam" id="PF13396">
    <property type="entry name" value="PLDc_N"/>
    <property type="match status" value="1"/>
</dbReference>
<evidence type="ECO:0000256" key="13">
    <source>
        <dbReference type="SAM" id="Phobius"/>
    </source>
</evidence>
<keyword evidence="8" id="KW-0443">Lipid metabolism</keyword>
<organism evidence="15 16">
    <name type="scientific">Francisella uliginis</name>
    <dbReference type="NCBI Taxonomy" id="573570"/>
    <lineage>
        <taxon>Bacteria</taxon>
        <taxon>Pseudomonadati</taxon>
        <taxon>Pseudomonadota</taxon>
        <taxon>Gammaproteobacteria</taxon>
        <taxon>Thiotrichales</taxon>
        <taxon>Francisellaceae</taxon>
        <taxon>Francisella</taxon>
    </lineage>
</organism>
<evidence type="ECO:0000313" key="15">
    <source>
        <dbReference type="EMBL" id="API86795.1"/>
    </source>
</evidence>
<feature type="transmembrane region" description="Helical" evidence="13">
    <location>
        <begin position="7"/>
        <end position="30"/>
    </location>
</feature>
<evidence type="ECO:0000259" key="14">
    <source>
        <dbReference type="PROSITE" id="PS50035"/>
    </source>
</evidence>
<gene>
    <name evidence="15" type="ORF">F7310_05235</name>
</gene>
<dbReference type="SMART" id="SM00155">
    <property type="entry name" value="PLDc"/>
    <property type="match status" value="2"/>
</dbReference>
<comment type="subcellular location">
    <subcellularLocation>
        <location evidence="1">Cell membrane</location>
        <topology evidence="1">Multi-pass membrane protein</topology>
    </subcellularLocation>
</comment>
<sequence length="476" mass="54943">MDNFISGVIYLLEANSILFICQVFTIFVVLKLIVDKKSASNIIAWLLAILFIPYVAIPFFFIFQRKDRRRFWQKKTMNIDSSASFEKICLTNDHCQELPKNVINTFSNLDLPTLTMHNSFEIYTNGVRSFEAFMQAINSAKKSIYLQTYILKNDTTSKLVISALEQKAAQGIEVKMMIDSLGSFHAYLHNKRIFRNLRTLGAEIVFFMPILTNPLRNYINYRNHRKIFIFDNNLAMSGGINIGDEYMSLAYHDGMWSDLLFSLRGESVLHFLKVFRSDWYFATNRELKFKIENNIYNKCFTQVVPSGPDMNKNQLYAGLLTAINSAQEKLWIITPYLIPSLDLLQSITLAKCRGVDVKIITPKDSDHKIINRARSSYIRDLLKHNIQVHFTEKMIHAKAILIDSNIAILGSINLDNRSLFLNYEIATFIYTPNEVKKLYSWAENILKESSQNSSHLPTKRSSLIVESIMKILTPLM</sequence>
<dbReference type="GO" id="GO:0008808">
    <property type="term" value="F:cardiolipin synthase activity"/>
    <property type="evidence" value="ECO:0007669"/>
    <property type="project" value="UniProtKB-UniRule"/>
</dbReference>
<feature type="transmembrane region" description="Helical" evidence="13">
    <location>
        <begin position="42"/>
        <end position="63"/>
    </location>
</feature>
<evidence type="ECO:0000256" key="4">
    <source>
        <dbReference type="ARBA" id="ARBA00022679"/>
    </source>
</evidence>
<evidence type="ECO:0000256" key="2">
    <source>
        <dbReference type="ARBA" id="ARBA00022475"/>
    </source>
</evidence>
<protein>
    <recommendedName>
        <fullName evidence="12">Cardiolipin synthase</fullName>
        <ecNumber evidence="12">2.7.8.-</ecNumber>
    </recommendedName>
</protein>
<feature type="domain" description="PLD phosphodiesterase" evidence="14">
    <location>
        <begin position="219"/>
        <end position="246"/>
    </location>
</feature>
<dbReference type="InterPro" id="IPR025202">
    <property type="entry name" value="PLD-like_dom"/>
</dbReference>
<evidence type="ECO:0000313" key="16">
    <source>
        <dbReference type="Proteomes" id="UP000184222"/>
    </source>
</evidence>
<dbReference type="Gene3D" id="3.30.870.10">
    <property type="entry name" value="Endonuclease Chain A"/>
    <property type="match status" value="2"/>
</dbReference>
<dbReference type="OrthoDB" id="9762009at2"/>
<dbReference type="GO" id="GO:0032049">
    <property type="term" value="P:cardiolipin biosynthetic process"/>
    <property type="evidence" value="ECO:0007669"/>
    <property type="project" value="UniProtKB-UniRule"/>
</dbReference>
<dbReference type="KEGG" id="frx:F7310_05235"/>
<keyword evidence="5 13" id="KW-0812">Transmembrane</keyword>
<dbReference type="EC" id="2.7.8.-" evidence="12"/>
<keyword evidence="4" id="KW-0808">Transferase</keyword>
<dbReference type="STRING" id="573570.F7310_05235"/>
<evidence type="ECO:0000256" key="3">
    <source>
        <dbReference type="ARBA" id="ARBA00022516"/>
    </source>
</evidence>
<keyword evidence="16" id="KW-1185">Reference proteome</keyword>
<dbReference type="PANTHER" id="PTHR21248">
    <property type="entry name" value="CARDIOLIPIN SYNTHASE"/>
    <property type="match status" value="1"/>
</dbReference>
<proteinExistence type="predicted"/>
<dbReference type="GO" id="GO:0005886">
    <property type="term" value="C:plasma membrane"/>
    <property type="evidence" value="ECO:0007669"/>
    <property type="project" value="UniProtKB-SubCell"/>
</dbReference>
<evidence type="ECO:0000256" key="11">
    <source>
        <dbReference type="ARBA" id="ARBA00023264"/>
    </source>
</evidence>
<dbReference type="InterPro" id="IPR027379">
    <property type="entry name" value="CLS_N"/>
</dbReference>
<evidence type="ECO:0000256" key="5">
    <source>
        <dbReference type="ARBA" id="ARBA00022692"/>
    </source>
</evidence>
<dbReference type="SUPFAM" id="SSF56024">
    <property type="entry name" value="Phospholipase D/nuclease"/>
    <property type="match status" value="2"/>
</dbReference>
<keyword evidence="2" id="KW-1003">Cell membrane</keyword>
<dbReference type="Pfam" id="PF13091">
    <property type="entry name" value="PLDc_2"/>
    <property type="match status" value="2"/>
</dbReference>
<keyword evidence="11" id="KW-1208">Phospholipid metabolism</keyword>
<keyword evidence="9 13" id="KW-0472">Membrane</keyword>
<dbReference type="PANTHER" id="PTHR21248:SF22">
    <property type="entry name" value="PHOSPHOLIPASE D"/>
    <property type="match status" value="1"/>
</dbReference>
<evidence type="ECO:0000256" key="9">
    <source>
        <dbReference type="ARBA" id="ARBA00023136"/>
    </source>
</evidence>
<name>A0A1L4BSI3_9GAMM</name>